<protein>
    <submittedName>
        <fullName evidence="3">Uncharacterized protein</fullName>
    </submittedName>
</protein>
<accession>A0A914Z412</accession>
<evidence type="ECO:0000256" key="1">
    <source>
        <dbReference type="SAM" id="MobiDB-lite"/>
    </source>
</evidence>
<feature type="compositionally biased region" description="Low complexity" evidence="1">
    <location>
        <begin position="1"/>
        <end position="24"/>
    </location>
</feature>
<sequence>MSTTTTTTQLTNDPSSSSSNSTTPRPSPTMPSTPLPSASATEGGASEEVPGAAPKADGEKVETAPNGMKKNANFLG</sequence>
<evidence type="ECO:0000313" key="2">
    <source>
        <dbReference type="Proteomes" id="UP000887577"/>
    </source>
</evidence>
<feature type="region of interest" description="Disordered" evidence="1">
    <location>
        <begin position="1"/>
        <end position="76"/>
    </location>
</feature>
<dbReference type="Proteomes" id="UP000887577">
    <property type="component" value="Unplaced"/>
</dbReference>
<feature type="compositionally biased region" description="Pro residues" evidence="1">
    <location>
        <begin position="25"/>
        <end position="34"/>
    </location>
</feature>
<keyword evidence="2" id="KW-1185">Reference proteome</keyword>
<dbReference type="AlphaFoldDB" id="A0A914Z412"/>
<proteinExistence type="predicted"/>
<dbReference type="WBParaSite" id="PSU_v2.g7434.t1">
    <property type="protein sequence ID" value="PSU_v2.g7434.t1"/>
    <property type="gene ID" value="PSU_v2.g7434"/>
</dbReference>
<evidence type="ECO:0000313" key="3">
    <source>
        <dbReference type="WBParaSite" id="PSU_v2.g7434.t1"/>
    </source>
</evidence>
<name>A0A914Z412_9BILA</name>
<reference evidence="3" key="1">
    <citation type="submission" date="2022-11" db="UniProtKB">
        <authorList>
            <consortium name="WormBaseParasite"/>
        </authorList>
    </citation>
    <scope>IDENTIFICATION</scope>
</reference>
<organism evidence="2 3">
    <name type="scientific">Panagrolaimus superbus</name>
    <dbReference type="NCBI Taxonomy" id="310955"/>
    <lineage>
        <taxon>Eukaryota</taxon>
        <taxon>Metazoa</taxon>
        <taxon>Ecdysozoa</taxon>
        <taxon>Nematoda</taxon>
        <taxon>Chromadorea</taxon>
        <taxon>Rhabditida</taxon>
        <taxon>Tylenchina</taxon>
        <taxon>Panagrolaimomorpha</taxon>
        <taxon>Panagrolaimoidea</taxon>
        <taxon>Panagrolaimidae</taxon>
        <taxon>Panagrolaimus</taxon>
    </lineage>
</organism>